<dbReference type="InterPro" id="IPR032109">
    <property type="entry name" value="Big_3_5"/>
</dbReference>
<dbReference type="Pfam" id="PF16640">
    <property type="entry name" value="Big_3_5"/>
    <property type="match status" value="1"/>
</dbReference>
<organism evidence="2 3">
    <name type="scientific">Nocardioides endophyticus</name>
    <dbReference type="NCBI Taxonomy" id="1353775"/>
    <lineage>
        <taxon>Bacteria</taxon>
        <taxon>Bacillati</taxon>
        <taxon>Actinomycetota</taxon>
        <taxon>Actinomycetes</taxon>
        <taxon>Propionibacteriales</taxon>
        <taxon>Nocardioidaceae</taxon>
        <taxon>Nocardioides</taxon>
    </lineage>
</organism>
<dbReference type="EMBL" id="BAABKN010000023">
    <property type="protein sequence ID" value="GAA4747760.1"/>
    <property type="molecule type" value="Genomic_DNA"/>
</dbReference>
<dbReference type="Gene3D" id="2.60.40.10">
    <property type="entry name" value="Immunoglobulins"/>
    <property type="match status" value="1"/>
</dbReference>
<comment type="caution">
    <text evidence="2">The sequence shown here is derived from an EMBL/GenBank/DDBJ whole genome shotgun (WGS) entry which is preliminary data.</text>
</comment>
<gene>
    <name evidence="2" type="ORF">GCM10023350_35820</name>
</gene>
<evidence type="ECO:0000313" key="2">
    <source>
        <dbReference type="EMBL" id="GAA4747760.1"/>
    </source>
</evidence>
<name>A0ABP8Z6C7_9ACTN</name>
<dbReference type="Gene3D" id="2.60.40.2700">
    <property type="match status" value="1"/>
</dbReference>
<proteinExistence type="predicted"/>
<evidence type="ECO:0000259" key="1">
    <source>
        <dbReference type="Pfam" id="PF16640"/>
    </source>
</evidence>
<reference evidence="3" key="1">
    <citation type="journal article" date="2019" name="Int. J. Syst. Evol. Microbiol.">
        <title>The Global Catalogue of Microorganisms (GCM) 10K type strain sequencing project: providing services to taxonomists for standard genome sequencing and annotation.</title>
        <authorList>
            <consortium name="The Broad Institute Genomics Platform"/>
            <consortium name="The Broad Institute Genome Sequencing Center for Infectious Disease"/>
            <person name="Wu L."/>
            <person name="Ma J."/>
        </authorList>
    </citation>
    <scope>NUCLEOTIDE SEQUENCE [LARGE SCALE GENOMIC DNA]</scope>
    <source>
        <strain evidence="3">JCM 18532</strain>
    </source>
</reference>
<protein>
    <recommendedName>
        <fullName evidence="1">Bacterial Ig-like domain-containing protein</fullName>
    </recommendedName>
</protein>
<sequence length="320" mass="32418">MVGALLTGGPMAAVDPPGTLRVHVVDSAGAPIRGVVSVYPAGGGNVASPQTATSDAEFSVPPGTYGALSITGWGGLNCRGLSPCTQAALAGPGPKPVDSATALTVTAGGITEVTIQAPPPATLSGTPAVGGALTATLSEQMQNMVEYLVAAGNGGAVAYQWLRDGEAVPGGSSATYRPTVGDAGHVLAPRLSITGVMAAAISLGYGADTSPIVLAGSTVGRVATKAFVTITRPRITTAQRAALRVDVTNGNAFVSGTVVVRVGKLSRALTLHNGVARLRLPKLKKGRYVVRATYRGTTTYLPSSSPERRFVVMPVKRTRH</sequence>
<keyword evidence="3" id="KW-1185">Reference proteome</keyword>
<dbReference type="InterPro" id="IPR013783">
    <property type="entry name" value="Ig-like_fold"/>
</dbReference>
<accession>A0ABP8Z6C7</accession>
<evidence type="ECO:0000313" key="3">
    <source>
        <dbReference type="Proteomes" id="UP001499882"/>
    </source>
</evidence>
<feature type="domain" description="Bacterial Ig-like" evidence="1">
    <location>
        <begin position="231"/>
        <end position="312"/>
    </location>
</feature>
<dbReference type="Proteomes" id="UP001499882">
    <property type="component" value="Unassembled WGS sequence"/>
</dbReference>